<dbReference type="Gene3D" id="2.60.40.1120">
    <property type="entry name" value="Carboxypeptidase-like, regulatory domain"/>
    <property type="match status" value="1"/>
</dbReference>
<sequence>MKTTKIVFTFLAVLSLTLFSCSDENVATTGKLNVQITDAPFPFDTVEEANVTITKIEGRLKEGDIEGSPFITLTEEEAQINLVELNNGLTETLANTTVPVGKYDLFRIYIKEASVLLTDGTSYEMTIPSGAQSGLKVFVKPNITVGGDAPGQVLLDFDISRSFVPQSNPNAPNGISGFNFKPVIKACNVDTTGTLRGVVTGGYGADMMEPLFGAEVSVYNAEGMIETTTFTDENGNYMVLGLDPGTYSATVVADGYPSETADDVVITTGGETVQDFELVIAAE</sequence>
<dbReference type="InterPro" id="IPR025491">
    <property type="entry name" value="DUF4382"/>
</dbReference>
<reference evidence="3 4" key="1">
    <citation type="submission" date="2019-02" db="EMBL/GenBank/DDBJ databases">
        <title>Genomic Encyclopedia of Type Strains, Phase IV (KMG-IV): sequencing the most valuable type-strain genomes for metagenomic binning, comparative biology and taxonomic classification.</title>
        <authorList>
            <person name="Goeker M."/>
        </authorList>
    </citation>
    <scope>NUCLEOTIDE SEQUENCE [LARGE SCALE GENOMIC DNA]</scope>
    <source>
        <strain evidence="3 4">DSM 17196</strain>
    </source>
</reference>
<dbReference type="GO" id="GO:0004180">
    <property type="term" value="F:carboxypeptidase activity"/>
    <property type="evidence" value="ECO:0007669"/>
    <property type="project" value="UniProtKB-KW"/>
</dbReference>
<dbReference type="PROSITE" id="PS51257">
    <property type="entry name" value="PROKAR_LIPOPROTEIN"/>
    <property type="match status" value="1"/>
</dbReference>
<keyword evidence="1" id="KW-0732">Signal</keyword>
<dbReference type="Pfam" id="PF13620">
    <property type="entry name" value="CarboxypepD_reg"/>
    <property type="match status" value="1"/>
</dbReference>
<dbReference type="RefSeq" id="WP_130285657.1">
    <property type="nucleotide sequence ID" value="NZ_SGXE01000001.1"/>
</dbReference>
<keyword evidence="3" id="KW-0645">Protease</keyword>
<dbReference type="InterPro" id="IPR013784">
    <property type="entry name" value="Carb-bd-like_fold"/>
</dbReference>
<dbReference type="Pfam" id="PF14321">
    <property type="entry name" value="DUF4382"/>
    <property type="match status" value="1"/>
</dbReference>
<keyword evidence="3" id="KW-0121">Carboxypeptidase</keyword>
<keyword evidence="3" id="KW-0378">Hydrolase</keyword>
<feature type="domain" description="DUF4382" evidence="2">
    <location>
        <begin position="29"/>
        <end position="181"/>
    </location>
</feature>
<keyword evidence="4" id="KW-1185">Reference proteome</keyword>
<evidence type="ECO:0000259" key="2">
    <source>
        <dbReference type="Pfam" id="PF14321"/>
    </source>
</evidence>
<dbReference type="Proteomes" id="UP000292262">
    <property type="component" value="Unassembled WGS sequence"/>
</dbReference>
<dbReference type="AlphaFoldDB" id="A0A4Q7PHG2"/>
<evidence type="ECO:0000313" key="4">
    <source>
        <dbReference type="Proteomes" id="UP000292262"/>
    </source>
</evidence>
<organism evidence="3 4">
    <name type="scientific">Aquimarina brevivitae</name>
    <dbReference type="NCBI Taxonomy" id="323412"/>
    <lineage>
        <taxon>Bacteria</taxon>
        <taxon>Pseudomonadati</taxon>
        <taxon>Bacteroidota</taxon>
        <taxon>Flavobacteriia</taxon>
        <taxon>Flavobacteriales</taxon>
        <taxon>Flavobacteriaceae</taxon>
        <taxon>Aquimarina</taxon>
    </lineage>
</organism>
<evidence type="ECO:0000313" key="3">
    <source>
        <dbReference type="EMBL" id="RZS99845.1"/>
    </source>
</evidence>
<feature type="chain" id="PRO_5020648356" evidence="1">
    <location>
        <begin position="21"/>
        <end position="283"/>
    </location>
</feature>
<dbReference type="SUPFAM" id="SSF49452">
    <property type="entry name" value="Starch-binding domain-like"/>
    <property type="match status" value="1"/>
</dbReference>
<comment type="caution">
    <text evidence="3">The sequence shown here is derived from an EMBL/GenBank/DDBJ whole genome shotgun (WGS) entry which is preliminary data.</text>
</comment>
<dbReference type="EMBL" id="SGXE01000001">
    <property type="protein sequence ID" value="RZS99845.1"/>
    <property type="molecule type" value="Genomic_DNA"/>
</dbReference>
<name>A0A4Q7PHG2_9FLAO</name>
<dbReference type="GO" id="GO:0030246">
    <property type="term" value="F:carbohydrate binding"/>
    <property type="evidence" value="ECO:0007669"/>
    <property type="project" value="InterPro"/>
</dbReference>
<accession>A0A4Q7PHG2</accession>
<feature type="signal peptide" evidence="1">
    <location>
        <begin position="1"/>
        <end position="20"/>
    </location>
</feature>
<protein>
    <submittedName>
        <fullName evidence="3">Carboxypeptidase family protein</fullName>
    </submittedName>
</protein>
<evidence type="ECO:0000256" key="1">
    <source>
        <dbReference type="SAM" id="SignalP"/>
    </source>
</evidence>
<dbReference type="OrthoDB" id="2111471at2"/>
<proteinExistence type="predicted"/>
<gene>
    <name evidence="3" type="ORF">EV197_1073</name>
</gene>